<evidence type="ECO:0008006" key="4">
    <source>
        <dbReference type="Google" id="ProtNLM"/>
    </source>
</evidence>
<gene>
    <name evidence="2" type="ORF">ACI8B_210303</name>
</gene>
<accession>A0A653K5A0</accession>
<keyword evidence="1" id="KW-0732">Signal</keyword>
<evidence type="ECO:0000313" key="3">
    <source>
        <dbReference type="Proteomes" id="UP000430404"/>
    </source>
</evidence>
<feature type="signal peptide" evidence="1">
    <location>
        <begin position="1"/>
        <end position="17"/>
    </location>
</feature>
<organism evidence="2 3">
    <name type="scientific">Acinetobacter proteolyticus</name>
    <dbReference type="NCBI Taxonomy" id="1776741"/>
    <lineage>
        <taxon>Bacteria</taxon>
        <taxon>Pseudomonadati</taxon>
        <taxon>Pseudomonadota</taxon>
        <taxon>Gammaproteobacteria</taxon>
        <taxon>Moraxellales</taxon>
        <taxon>Moraxellaceae</taxon>
        <taxon>Acinetobacter</taxon>
    </lineage>
</organism>
<dbReference type="PROSITE" id="PS51257">
    <property type="entry name" value="PROKAR_LIPOPROTEIN"/>
    <property type="match status" value="1"/>
</dbReference>
<feature type="chain" id="PRO_5024910866" description="Lipoprotein" evidence="1">
    <location>
        <begin position="18"/>
        <end position="136"/>
    </location>
</feature>
<sequence length="136" mass="14624">MVVKNLLLGVIFAFALAGCTSISTMSPAQFNQLTTTQIPFAGNWTGKVGPSTAVLNLNRQGRGGLCIDDGKERMSYQVKLVDQVLYSDKGIKFKVNALNDRNAKIHMSLLGVGATLDLNKDDQLLNATAACKQALH</sequence>
<dbReference type="AlphaFoldDB" id="A0A653K5A0"/>
<reference evidence="2 3" key="1">
    <citation type="submission" date="2019-10" db="EMBL/GenBank/DDBJ databases">
        <authorList>
            <person name="Karimi E."/>
        </authorList>
    </citation>
    <scope>NUCLEOTIDE SEQUENCE [LARGE SCALE GENOMIC DNA]</scope>
    <source>
        <strain evidence="2">Acinetobacter sp. 8BE</strain>
    </source>
</reference>
<dbReference type="InterPro" id="IPR054659">
    <property type="entry name" value="J517_1871_lipoprot"/>
</dbReference>
<dbReference type="RefSeq" id="WP_159414433.1">
    <property type="nucleotide sequence ID" value="NZ_CP158965.1"/>
</dbReference>
<proteinExistence type="predicted"/>
<dbReference type="NCBIfam" id="NF045606">
    <property type="entry name" value="lipo_J517_1871"/>
    <property type="match status" value="1"/>
</dbReference>
<dbReference type="Proteomes" id="UP000430404">
    <property type="component" value="Unassembled WGS sequence"/>
</dbReference>
<dbReference type="EMBL" id="CABWKZ010000014">
    <property type="protein sequence ID" value="VXA55516.1"/>
    <property type="molecule type" value="Genomic_DNA"/>
</dbReference>
<name>A0A653K5A0_9GAMM</name>
<evidence type="ECO:0000313" key="2">
    <source>
        <dbReference type="EMBL" id="VXA55516.1"/>
    </source>
</evidence>
<evidence type="ECO:0000256" key="1">
    <source>
        <dbReference type="SAM" id="SignalP"/>
    </source>
</evidence>
<protein>
    <recommendedName>
        <fullName evidence="4">Lipoprotein</fullName>
    </recommendedName>
</protein>